<sequence length="121" mass="13852">MISAFWGKLFEIGKIQDCWRIPAGLKFECNFHKMLSALQKHFFGSLEEFRLLFGSLTFLIRELKRMELYKDGVGIRSYVSRQWIWDKPVLGTWGPESTLTSPQDFLDGVTGLGMASLGCPK</sequence>
<keyword evidence="2" id="KW-1185">Reference proteome</keyword>
<reference evidence="1" key="1">
    <citation type="submission" date="2021-06" db="EMBL/GenBank/DDBJ databases">
        <authorList>
            <person name="Hodson N. C."/>
            <person name="Mongue J. A."/>
            <person name="Jaron S. K."/>
        </authorList>
    </citation>
    <scope>NUCLEOTIDE SEQUENCE</scope>
</reference>
<comment type="caution">
    <text evidence="1">The sequence shown here is derived from an EMBL/GenBank/DDBJ whole genome shotgun (WGS) entry which is preliminary data.</text>
</comment>
<gene>
    <name evidence="1" type="ORF">AFUS01_LOCUS28385</name>
</gene>
<accession>A0A8J2PL70</accession>
<dbReference type="AlphaFoldDB" id="A0A8J2PL70"/>
<dbReference type="Proteomes" id="UP000708208">
    <property type="component" value="Unassembled WGS sequence"/>
</dbReference>
<proteinExistence type="predicted"/>
<protein>
    <submittedName>
        <fullName evidence="1">Uncharacterized protein</fullName>
    </submittedName>
</protein>
<evidence type="ECO:0000313" key="1">
    <source>
        <dbReference type="EMBL" id="CAG7817844.1"/>
    </source>
</evidence>
<organism evidence="1 2">
    <name type="scientific">Allacma fusca</name>
    <dbReference type="NCBI Taxonomy" id="39272"/>
    <lineage>
        <taxon>Eukaryota</taxon>
        <taxon>Metazoa</taxon>
        <taxon>Ecdysozoa</taxon>
        <taxon>Arthropoda</taxon>
        <taxon>Hexapoda</taxon>
        <taxon>Collembola</taxon>
        <taxon>Symphypleona</taxon>
        <taxon>Sminthuridae</taxon>
        <taxon>Allacma</taxon>
    </lineage>
</organism>
<name>A0A8J2PL70_9HEXA</name>
<dbReference type="EMBL" id="CAJVCH010405185">
    <property type="protein sequence ID" value="CAG7817844.1"/>
    <property type="molecule type" value="Genomic_DNA"/>
</dbReference>
<evidence type="ECO:0000313" key="2">
    <source>
        <dbReference type="Proteomes" id="UP000708208"/>
    </source>
</evidence>